<sequence length="112" mass="12733">MDFNVLSGENTNIYEYKPSLLDDAGCENRHLAQLPTNAMCLSDVVPYENLVKKGAPLVCKTGRRYTLFGLHDIQLDTGNSMFTQILPYMQFIRLIKNNGHLDGAARTYYRID</sequence>
<name>A0A5S6QJ66_TRIMR</name>
<dbReference type="Proteomes" id="UP000046395">
    <property type="component" value="Unassembled WGS sequence"/>
</dbReference>
<evidence type="ECO:0000313" key="1">
    <source>
        <dbReference type="Proteomes" id="UP000046395"/>
    </source>
</evidence>
<accession>A0A5S6QJ66</accession>
<reference evidence="2" key="1">
    <citation type="submission" date="2019-12" db="UniProtKB">
        <authorList>
            <consortium name="WormBaseParasite"/>
        </authorList>
    </citation>
    <scope>IDENTIFICATION</scope>
</reference>
<dbReference type="WBParaSite" id="TMUE_2000006932.1">
    <property type="protein sequence ID" value="TMUE_2000006932.1"/>
    <property type="gene ID" value="WBGene00285559"/>
</dbReference>
<evidence type="ECO:0000313" key="2">
    <source>
        <dbReference type="WBParaSite" id="TMUE_2000006932.1"/>
    </source>
</evidence>
<dbReference type="AlphaFoldDB" id="A0A5S6QJ66"/>
<proteinExistence type="predicted"/>
<keyword evidence="1" id="KW-1185">Reference proteome</keyword>
<protein>
    <submittedName>
        <fullName evidence="2">Peptidase S1 domain-containing protein</fullName>
    </submittedName>
</protein>
<organism evidence="1 2">
    <name type="scientific">Trichuris muris</name>
    <name type="common">Mouse whipworm</name>
    <dbReference type="NCBI Taxonomy" id="70415"/>
    <lineage>
        <taxon>Eukaryota</taxon>
        <taxon>Metazoa</taxon>
        <taxon>Ecdysozoa</taxon>
        <taxon>Nematoda</taxon>
        <taxon>Enoplea</taxon>
        <taxon>Dorylaimia</taxon>
        <taxon>Trichinellida</taxon>
        <taxon>Trichuridae</taxon>
        <taxon>Trichuris</taxon>
    </lineage>
</organism>